<evidence type="ECO:0000313" key="1">
    <source>
        <dbReference type="EMBL" id="MFC0541100.1"/>
    </source>
</evidence>
<dbReference type="Proteomes" id="UP001589810">
    <property type="component" value="Unassembled WGS sequence"/>
</dbReference>
<proteinExistence type="predicted"/>
<comment type="caution">
    <text evidence="1">The sequence shown here is derived from an EMBL/GenBank/DDBJ whole genome shotgun (WGS) entry which is preliminary data.</text>
</comment>
<evidence type="ECO:0000313" key="2">
    <source>
        <dbReference type="Proteomes" id="UP001589810"/>
    </source>
</evidence>
<dbReference type="EMBL" id="JBHLUD010000001">
    <property type="protein sequence ID" value="MFC0541100.1"/>
    <property type="molecule type" value="Genomic_DNA"/>
</dbReference>
<gene>
    <name evidence="1" type="ORF">ACFFH7_06380</name>
</gene>
<reference evidence="1 2" key="1">
    <citation type="submission" date="2024-09" db="EMBL/GenBank/DDBJ databases">
        <authorList>
            <person name="Sun Q."/>
            <person name="Mori K."/>
        </authorList>
    </citation>
    <scope>NUCLEOTIDE SEQUENCE [LARGE SCALE GENOMIC DNA]</scope>
    <source>
        <strain evidence="1 2">TBRC 1432</strain>
    </source>
</reference>
<name>A0ABV6MLD1_9PSEU</name>
<accession>A0ABV6MLD1</accession>
<dbReference type="RefSeq" id="WP_273939935.1">
    <property type="nucleotide sequence ID" value="NZ_CP097263.1"/>
</dbReference>
<evidence type="ECO:0008006" key="3">
    <source>
        <dbReference type="Google" id="ProtNLM"/>
    </source>
</evidence>
<keyword evidence="2" id="KW-1185">Reference proteome</keyword>
<sequence length="256" mass="27369">MTVPEGAHRSEDGNWWWDGTHWQPVHATHASSDALDGGLPGGVTTAPPVATAPDWSHAGLHTVKFWINAFISPERVDSPPGAGLLFNYQYFAGDNRGYSSDIHASSRIHSEVEIVGLNTGRPHISFQWNMCGESHALDAHGTVVDSKTAECHGGFAEPHIQDQTVHIWYEGSASMPLLSGSPAADMNGWFSVDPFTGAVSFSGLVDAFPWYEAYASGNNGSPVTLFTLDLPPGNTALDLFGDANRPANGHATVPVH</sequence>
<protein>
    <recommendedName>
        <fullName evidence="3">DUF2510 domain-containing protein</fullName>
    </recommendedName>
</protein>
<organism evidence="1 2">
    <name type="scientific">Kutzneria chonburiensis</name>
    <dbReference type="NCBI Taxonomy" id="1483604"/>
    <lineage>
        <taxon>Bacteria</taxon>
        <taxon>Bacillati</taxon>
        <taxon>Actinomycetota</taxon>
        <taxon>Actinomycetes</taxon>
        <taxon>Pseudonocardiales</taxon>
        <taxon>Pseudonocardiaceae</taxon>
        <taxon>Kutzneria</taxon>
    </lineage>
</organism>